<protein>
    <submittedName>
        <fullName evidence="1">Uncharacterized protein</fullName>
    </submittedName>
</protein>
<organism evidence="1 2">
    <name type="scientific">Nitrosomonas marina</name>
    <dbReference type="NCBI Taxonomy" id="917"/>
    <lineage>
        <taxon>Bacteria</taxon>
        <taxon>Pseudomonadati</taxon>
        <taxon>Pseudomonadota</taxon>
        <taxon>Betaproteobacteria</taxon>
        <taxon>Nitrosomonadales</taxon>
        <taxon>Nitrosomonadaceae</taxon>
        <taxon>Nitrosomonas</taxon>
    </lineage>
</organism>
<evidence type="ECO:0000313" key="2">
    <source>
        <dbReference type="Proteomes" id="UP000199459"/>
    </source>
</evidence>
<feature type="non-terminal residue" evidence="1">
    <location>
        <position position="1"/>
    </location>
</feature>
<reference evidence="1 2" key="1">
    <citation type="submission" date="2016-10" db="EMBL/GenBank/DDBJ databases">
        <authorList>
            <person name="de Groot N.N."/>
        </authorList>
    </citation>
    <scope>NUCLEOTIDE SEQUENCE [LARGE SCALE GENOMIC DNA]</scope>
    <source>
        <strain evidence="1 2">Nm22</strain>
    </source>
</reference>
<dbReference type="EMBL" id="FOCP01000046">
    <property type="protein sequence ID" value="SEN73880.1"/>
    <property type="molecule type" value="Genomic_DNA"/>
</dbReference>
<evidence type="ECO:0000313" key="1">
    <source>
        <dbReference type="EMBL" id="SEN73880.1"/>
    </source>
</evidence>
<dbReference type="AlphaFoldDB" id="A0A1H8IYP6"/>
<dbReference type="Proteomes" id="UP000199459">
    <property type="component" value="Unassembled WGS sequence"/>
</dbReference>
<gene>
    <name evidence="1" type="ORF">SAMN05216325_1466</name>
</gene>
<proteinExistence type="predicted"/>
<accession>A0A1H8IYP6</accession>
<name>A0A1H8IYP6_9PROT</name>
<dbReference type="RefSeq" id="WP_177167796.1">
    <property type="nucleotide sequence ID" value="NZ_FOCP01000046.1"/>
</dbReference>
<sequence>SNDQFTVELLDKESSVWEDVGTVKTDLGKTAEQIAEEIENMVSGQVDPGDETEKTMLTTVNEGSPKIPDGWGIVSDGVAKAGDMHFMPGTLNPKWTEIKSEHVGADVENFFKIIRKLEVLDPVSSEGYAKIMADESLQLQYQDVLDSFFQERIVAVRNALRYVDWDGENGATSLSKTLGGVVYQASFSYKQVGAGANIVGFTVSVNSNSREGGIAQIATIVDDLSRTPEQIAGEIDGAVSVDDGNSGNESEEITAAKNFLQSVIDGGKDAANLMDLLDEIDASAKALIDAGMGSEYDDLIGKAAEKWAELDQQANG</sequence>